<feature type="signal peptide" evidence="3">
    <location>
        <begin position="1"/>
        <end position="33"/>
    </location>
</feature>
<dbReference type="OrthoDB" id="3406136at2"/>
<name>A0A1C5IU56_9ACTN</name>
<feature type="region of interest" description="Disordered" evidence="1">
    <location>
        <begin position="243"/>
        <end position="284"/>
    </location>
</feature>
<keyword evidence="4" id="KW-0378">Hydrolase</keyword>
<dbReference type="AlphaFoldDB" id="A0A1C5IU56"/>
<feature type="compositionally biased region" description="Low complexity" evidence="1">
    <location>
        <begin position="626"/>
        <end position="641"/>
    </location>
</feature>
<feature type="region of interest" description="Disordered" evidence="1">
    <location>
        <begin position="107"/>
        <end position="128"/>
    </location>
</feature>
<dbReference type="SUPFAM" id="SSF49478">
    <property type="entry name" value="Cna protein B-type domain"/>
    <property type="match status" value="1"/>
</dbReference>
<accession>A0A1C5IU56</accession>
<evidence type="ECO:0000256" key="1">
    <source>
        <dbReference type="SAM" id="MobiDB-lite"/>
    </source>
</evidence>
<evidence type="ECO:0000256" key="3">
    <source>
        <dbReference type="SAM" id="SignalP"/>
    </source>
</evidence>
<feature type="compositionally biased region" description="Low complexity" evidence="1">
    <location>
        <begin position="586"/>
        <end position="602"/>
    </location>
</feature>
<keyword evidence="2" id="KW-1133">Transmembrane helix</keyword>
<feature type="region of interest" description="Disordered" evidence="1">
    <location>
        <begin position="434"/>
        <end position="689"/>
    </location>
</feature>
<feature type="compositionally biased region" description="Gly residues" evidence="1">
    <location>
        <begin position="444"/>
        <end position="479"/>
    </location>
</feature>
<proteinExistence type="predicted"/>
<protein>
    <submittedName>
        <fullName evidence="4">Carboxypeptidase regulatory-like domain-containing protein</fullName>
    </submittedName>
</protein>
<feature type="compositionally biased region" description="Gly residues" evidence="1">
    <location>
        <begin position="570"/>
        <end position="585"/>
    </location>
</feature>
<keyword evidence="2" id="KW-0812">Transmembrane</keyword>
<feature type="region of interest" description="Disordered" evidence="1">
    <location>
        <begin position="178"/>
        <end position="209"/>
    </location>
</feature>
<dbReference type="GO" id="GO:0004180">
    <property type="term" value="F:carboxypeptidase activity"/>
    <property type="evidence" value="ECO:0007669"/>
    <property type="project" value="UniProtKB-KW"/>
</dbReference>
<feature type="compositionally biased region" description="Polar residues" evidence="1">
    <location>
        <begin position="109"/>
        <end position="125"/>
    </location>
</feature>
<organism evidence="4 5">
    <name type="scientific">Micromonospora coxensis</name>
    <dbReference type="NCBI Taxonomy" id="356852"/>
    <lineage>
        <taxon>Bacteria</taxon>
        <taxon>Bacillati</taxon>
        <taxon>Actinomycetota</taxon>
        <taxon>Actinomycetes</taxon>
        <taxon>Micromonosporales</taxon>
        <taxon>Micromonosporaceae</taxon>
        <taxon>Micromonospora</taxon>
    </lineage>
</organism>
<evidence type="ECO:0000313" key="5">
    <source>
        <dbReference type="Proteomes" id="UP000198215"/>
    </source>
</evidence>
<keyword evidence="2" id="KW-0472">Membrane</keyword>
<feature type="compositionally biased region" description="Low complexity" evidence="1">
    <location>
        <begin position="480"/>
        <end position="494"/>
    </location>
</feature>
<keyword evidence="3" id="KW-0732">Signal</keyword>
<keyword evidence="4" id="KW-0645">Protease</keyword>
<keyword evidence="5" id="KW-1185">Reference proteome</keyword>
<feature type="compositionally biased region" description="Basic and acidic residues" evidence="1">
    <location>
        <begin position="679"/>
        <end position="689"/>
    </location>
</feature>
<feature type="transmembrane region" description="Helical" evidence="2">
    <location>
        <begin position="291"/>
        <end position="312"/>
    </location>
</feature>
<keyword evidence="4" id="KW-0121">Carboxypeptidase</keyword>
<feature type="chain" id="PRO_5008719042" evidence="3">
    <location>
        <begin position="34"/>
        <end position="689"/>
    </location>
</feature>
<evidence type="ECO:0000313" key="4">
    <source>
        <dbReference type="EMBL" id="SCG61887.1"/>
    </source>
</evidence>
<sequence>MSTHRRAWSQRAGVVVALVTGALLTVPATPALAANVNVSPSSVTINAGSDTTVSVTITPSIEDKSAQVGVTGLPSGVSCNGCGTVNFNGPPGTPKRVLLTLRANDNAPDGNNSATVQVQPDQSDPATAPLSVTVKAKAAPTTRPPETQTVKSISGKVVVAANGDAVPNAVVMLRDSQGHQYQTTSDGSGNWRFTGSSSQPIAPGRIDLGASKGTDAVNTKVINASAGQSLTGQRITLPIKVEVSPSATPSTSVEAVPTEEVTEDATDTSAEATPAQPQAASNDDGGGMGSFLVILLGGLLVAAGVGTIVLLWMRRKNADDEDGDGAAPVGAAAGAAAGARGGLRGADDQTRVVNRVGAGPDPTMVGGTSLSDAPTMMHRPIVDDVPPDPYGAPPQPYGAGAAAGGWAGSGYGDEPAQGGYGQPGGYGNAPSSGGGYGSAPASGAGAGAGAGYGNAPASGGGYGTEPGYGAAGAAAGGYGNAPASGAGYGNAPAAGGYGNDYGAPAGGPGYAGPEQGGGYGERYDEPTGRYTGESTGNYTPPADPYPTSTYQPEQSYAQPEPGYGQEPTGGYRGGNGYGAPGGGYDAGPQQGYDNGYDQRGGYDQQGGYPGQAGYDQQGGYPGHQGGYDQQQAGYDQQPPQQRGGGYDAAGYDQQQGGGYYGDQAPAGRARPDVPPAQDRGGRRLDWLDD</sequence>
<feature type="compositionally biased region" description="Polar residues" evidence="1">
    <location>
        <begin position="546"/>
        <end position="557"/>
    </location>
</feature>
<dbReference type="EMBL" id="LT607753">
    <property type="protein sequence ID" value="SCG61887.1"/>
    <property type="molecule type" value="Genomic_DNA"/>
</dbReference>
<dbReference type="RefSeq" id="WP_088979474.1">
    <property type="nucleotide sequence ID" value="NZ_LT607753.1"/>
</dbReference>
<feature type="compositionally biased region" description="Polar residues" evidence="1">
    <location>
        <begin position="178"/>
        <end position="200"/>
    </location>
</feature>
<evidence type="ECO:0000256" key="2">
    <source>
        <dbReference type="SAM" id="Phobius"/>
    </source>
</evidence>
<gene>
    <name evidence="4" type="ORF">GA0070614_3417</name>
</gene>
<feature type="compositionally biased region" description="Gly residues" evidence="1">
    <location>
        <begin position="495"/>
        <end position="520"/>
    </location>
</feature>
<feature type="region of interest" description="Disordered" evidence="1">
    <location>
        <begin position="354"/>
        <end position="373"/>
    </location>
</feature>
<reference evidence="5" key="1">
    <citation type="submission" date="2016-06" db="EMBL/GenBank/DDBJ databases">
        <authorList>
            <person name="Varghese N."/>
            <person name="Submissions Spin"/>
        </authorList>
    </citation>
    <scope>NUCLEOTIDE SEQUENCE [LARGE SCALE GENOMIC DNA]</scope>
    <source>
        <strain evidence="5">DSM 45161</strain>
    </source>
</reference>
<feature type="compositionally biased region" description="Low complexity" evidence="1">
    <location>
        <begin position="250"/>
        <end position="259"/>
    </location>
</feature>
<dbReference type="Proteomes" id="UP000198215">
    <property type="component" value="Chromosome I"/>
</dbReference>